<reference evidence="9" key="1">
    <citation type="submission" date="2019-06" db="EMBL/GenBank/DDBJ databases">
        <authorList>
            <consortium name="Wellcome Sanger Institute Data Sharing"/>
        </authorList>
    </citation>
    <scope>NUCLEOTIDE SEQUENCE [LARGE SCALE GENOMIC DNA]</scope>
</reference>
<dbReference type="PANTHER" id="PTHR14511:SF7">
    <property type="entry name" value="RETINOIC ACID-INDUCED PROTEIN 3"/>
    <property type="match status" value="1"/>
</dbReference>
<feature type="transmembrane region" description="Helical" evidence="7">
    <location>
        <begin position="147"/>
        <end position="168"/>
    </location>
</feature>
<evidence type="ECO:0000313" key="9">
    <source>
        <dbReference type="Ensembl" id="ENSMMDP00005007688.1"/>
    </source>
</evidence>
<dbReference type="InParanoid" id="A0A667X143"/>
<feature type="transmembrane region" description="Helical" evidence="7">
    <location>
        <begin position="223"/>
        <end position="244"/>
    </location>
</feature>
<feature type="compositionally biased region" description="Polar residues" evidence="6">
    <location>
        <begin position="316"/>
        <end position="326"/>
    </location>
</feature>
<dbReference type="Proteomes" id="UP000472263">
    <property type="component" value="Chromosome 8"/>
</dbReference>
<dbReference type="GO" id="GO:0070062">
    <property type="term" value="C:extracellular exosome"/>
    <property type="evidence" value="ECO:0007669"/>
    <property type="project" value="TreeGrafter"/>
</dbReference>
<reference evidence="9" key="3">
    <citation type="submission" date="2025-09" db="UniProtKB">
        <authorList>
            <consortium name="Ensembl"/>
        </authorList>
    </citation>
    <scope>IDENTIFICATION</scope>
</reference>
<evidence type="ECO:0000256" key="4">
    <source>
        <dbReference type="ARBA" id="ARBA00022989"/>
    </source>
</evidence>
<keyword evidence="4 7" id="KW-1133">Transmembrane helix</keyword>
<accession>A0A667X143</accession>
<feature type="transmembrane region" description="Helical" evidence="7">
    <location>
        <begin position="112"/>
        <end position="135"/>
    </location>
</feature>
<dbReference type="PANTHER" id="PTHR14511">
    <property type="entry name" value="G PROTEIN COUPLED RECEPTOR, CLASS C, GROUP 5"/>
    <property type="match status" value="1"/>
</dbReference>
<comment type="subcellular location">
    <subcellularLocation>
        <location evidence="1">Membrane</location>
        <topology evidence="1">Multi-pass membrane protein</topology>
    </subcellularLocation>
</comment>
<comment type="similarity">
    <text evidence="2">Belongs to the G-protein coupled receptor 3 family.</text>
</comment>
<feature type="transmembrane region" description="Helical" evidence="7">
    <location>
        <begin position="41"/>
        <end position="65"/>
    </location>
</feature>
<organism evidence="9 10">
    <name type="scientific">Myripristis murdjan</name>
    <name type="common">pinecone soldierfish</name>
    <dbReference type="NCBI Taxonomy" id="586833"/>
    <lineage>
        <taxon>Eukaryota</taxon>
        <taxon>Metazoa</taxon>
        <taxon>Chordata</taxon>
        <taxon>Craniata</taxon>
        <taxon>Vertebrata</taxon>
        <taxon>Euteleostomi</taxon>
        <taxon>Actinopterygii</taxon>
        <taxon>Neopterygii</taxon>
        <taxon>Teleostei</taxon>
        <taxon>Neoteleostei</taxon>
        <taxon>Acanthomorphata</taxon>
        <taxon>Holocentriformes</taxon>
        <taxon>Holocentridae</taxon>
        <taxon>Myripristis</taxon>
    </lineage>
</organism>
<dbReference type="Pfam" id="PF00003">
    <property type="entry name" value="7tm_3"/>
    <property type="match status" value="1"/>
</dbReference>
<dbReference type="InterPro" id="IPR017978">
    <property type="entry name" value="GPCR_3_C"/>
</dbReference>
<gene>
    <name evidence="9" type="primary">GPRC5A</name>
</gene>
<keyword evidence="5 7" id="KW-0472">Membrane</keyword>
<evidence type="ECO:0000259" key="8">
    <source>
        <dbReference type="Pfam" id="PF00003"/>
    </source>
</evidence>
<dbReference type="Ensembl" id="ENSMMDT00005007911.1">
    <property type="protein sequence ID" value="ENSMMDP00005007688.1"/>
    <property type="gene ID" value="ENSMMDG00005004221.1"/>
</dbReference>
<evidence type="ECO:0000256" key="2">
    <source>
        <dbReference type="ARBA" id="ARBA00007242"/>
    </source>
</evidence>
<dbReference type="AlphaFoldDB" id="A0A667X143"/>
<reference evidence="9" key="2">
    <citation type="submission" date="2025-08" db="UniProtKB">
        <authorList>
            <consortium name="Ensembl"/>
        </authorList>
    </citation>
    <scope>IDENTIFICATION</scope>
</reference>
<proteinExistence type="inferred from homology"/>
<dbReference type="GO" id="GO:0004930">
    <property type="term" value="F:G protein-coupled receptor activity"/>
    <property type="evidence" value="ECO:0007669"/>
    <property type="project" value="InterPro"/>
</dbReference>
<evidence type="ECO:0000256" key="3">
    <source>
        <dbReference type="ARBA" id="ARBA00022692"/>
    </source>
</evidence>
<sequence length="357" mass="38780">LTTTPPPHTHIHTVCCGVGLDYAYTYLCDRESIWGIVLESLASLGFVVSAGLLVGLFFWTLWVCVSSRRQRGGFGGTVANVALFLLATAGIFAITFAFIIRLTPQTCPTRLFLFGVLFSLAFSCLVARCLGLLGFAVARGWGEPSVALGLFVVQVVIATEFLIIVLVRDDKPCEYSQSEFAMLLIYVLCLLAVGLVLSLRLLCRSCFTYSYSYTGSTHRQSQVQATLLCLTLLLSAAIWVVWIALLTRGNMEMGRRPKWDDPVISVALVANGWVLLLGYGLAQVIFLCRGEAKSKEGPLSFAGWTSPSADIPGLGSQKQGTENGSFENDGEDKRALRSPYESGFSMTVSNKPLGLTI</sequence>
<feature type="transmembrane region" description="Helical" evidence="7">
    <location>
        <begin position="180"/>
        <end position="202"/>
    </location>
</feature>
<feature type="transmembrane region" description="Helical" evidence="7">
    <location>
        <begin position="264"/>
        <end position="288"/>
    </location>
</feature>
<evidence type="ECO:0000256" key="6">
    <source>
        <dbReference type="SAM" id="MobiDB-lite"/>
    </source>
</evidence>
<evidence type="ECO:0000256" key="7">
    <source>
        <dbReference type="SAM" id="Phobius"/>
    </source>
</evidence>
<feature type="region of interest" description="Disordered" evidence="6">
    <location>
        <begin position="312"/>
        <end position="336"/>
    </location>
</feature>
<feature type="transmembrane region" description="Helical" evidence="7">
    <location>
        <begin position="77"/>
        <end position="100"/>
    </location>
</feature>
<dbReference type="InterPro" id="IPR051753">
    <property type="entry name" value="RA-inducible_GPCR3"/>
</dbReference>
<evidence type="ECO:0000313" key="10">
    <source>
        <dbReference type="Proteomes" id="UP000472263"/>
    </source>
</evidence>
<evidence type="ECO:0000256" key="1">
    <source>
        <dbReference type="ARBA" id="ARBA00004141"/>
    </source>
</evidence>
<dbReference type="GO" id="GO:0005886">
    <property type="term" value="C:plasma membrane"/>
    <property type="evidence" value="ECO:0007669"/>
    <property type="project" value="TreeGrafter"/>
</dbReference>
<protein>
    <submittedName>
        <fullName evidence="9">G protein-coupled receptor class C group 5 member D</fullName>
    </submittedName>
</protein>
<evidence type="ECO:0000256" key="5">
    <source>
        <dbReference type="ARBA" id="ARBA00023136"/>
    </source>
</evidence>
<dbReference type="GO" id="GO:0043235">
    <property type="term" value="C:receptor complex"/>
    <property type="evidence" value="ECO:0007669"/>
    <property type="project" value="TreeGrafter"/>
</dbReference>
<dbReference type="GeneTree" id="ENSGT00950000182961"/>
<keyword evidence="10" id="KW-1185">Reference proteome</keyword>
<feature type="domain" description="G-protein coupled receptors family 3 profile" evidence="8">
    <location>
        <begin position="29"/>
        <end position="279"/>
    </location>
</feature>
<dbReference type="GO" id="GO:0030295">
    <property type="term" value="F:protein kinase activator activity"/>
    <property type="evidence" value="ECO:0007669"/>
    <property type="project" value="TreeGrafter"/>
</dbReference>
<keyword evidence="3 7" id="KW-0812">Transmembrane</keyword>
<name>A0A667X143_9TELE</name>